<dbReference type="eggNOG" id="COG2205">
    <property type="taxonomic scope" value="Bacteria"/>
</dbReference>
<feature type="domain" description="Response regulatory" evidence="14">
    <location>
        <begin position="554"/>
        <end position="671"/>
    </location>
</feature>
<dbReference type="InterPro" id="IPR001789">
    <property type="entry name" value="Sig_transdc_resp-reg_receiver"/>
</dbReference>
<dbReference type="GO" id="GO:0005886">
    <property type="term" value="C:plasma membrane"/>
    <property type="evidence" value="ECO:0007669"/>
    <property type="project" value="UniProtKB-SubCell"/>
</dbReference>
<evidence type="ECO:0000256" key="2">
    <source>
        <dbReference type="ARBA" id="ARBA00004236"/>
    </source>
</evidence>
<dbReference type="PROSITE" id="PS50112">
    <property type="entry name" value="PAS"/>
    <property type="match status" value="1"/>
</dbReference>
<keyword evidence="5 12" id="KW-0597">Phosphoprotein</keyword>
<evidence type="ECO:0000313" key="16">
    <source>
        <dbReference type="EMBL" id="EWG11542.1"/>
    </source>
</evidence>
<dbReference type="SUPFAM" id="SSF55874">
    <property type="entry name" value="ATPase domain of HSP90 chaperone/DNA topoisomerase II/histidine kinase"/>
    <property type="match status" value="1"/>
</dbReference>
<evidence type="ECO:0000256" key="10">
    <source>
        <dbReference type="ARBA" id="ARBA00023012"/>
    </source>
</evidence>
<reference evidence="17" key="1">
    <citation type="submission" date="2013-03" db="EMBL/GenBank/DDBJ databases">
        <title>Draft genome sequence of Bacillus firmus DS1.</title>
        <authorList>
            <person name="Peng D."/>
            <person name="Zhu L."/>
            <person name="Sun M."/>
        </authorList>
    </citation>
    <scope>NUCLEOTIDE SEQUENCE [LARGE SCALE GENOMIC DNA]</scope>
    <source>
        <strain evidence="17">DS1</strain>
    </source>
</reference>
<keyword evidence="11" id="KW-0472">Membrane</keyword>
<evidence type="ECO:0000313" key="17">
    <source>
        <dbReference type="Proteomes" id="UP000019270"/>
    </source>
</evidence>
<evidence type="ECO:0000256" key="11">
    <source>
        <dbReference type="ARBA" id="ARBA00023136"/>
    </source>
</evidence>
<dbReference type="GO" id="GO:0009927">
    <property type="term" value="F:histidine phosphotransfer kinase activity"/>
    <property type="evidence" value="ECO:0007669"/>
    <property type="project" value="TreeGrafter"/>
</dbReference>
<dbReference type="Pfam" id="PF02518">
    <property type="entry name" value="HATPase_c"/>
    <property type="match status" value="1"/>
</dbReference>
<dbReference type="SMART" id="SM00387">
    <property type="entry name" value="HATPase_c"/>
    <property type="match status" value="1"/>
</dbReference>
<dbReference type="CDD" id="cd00130">
    <property type="entry name" value="PAS"/>
    <property type="match status" value="1"/>
</dbReference>
<dbReference type="InterPro" id="IPR000014">
    <property type="entry name" value="PAS"/>
</dbReference>
<dbReference type="InterPro" id="IPR036890">
    <property type="entry name" value="HATPase_C_sf"/>
</dbReference>
<dbReference type="EMBL" id="APVL01000005">
    <property type="protein sequence ID" value="EWG11542.1"/>
    <property type="molecule type" value="Genomic_DNA"/>
</dbReference>
<dbReference type="SUPFAM" id="SSF47384">
    <property type="entry name" value="Homodimeric domain of signal transducing histidine kinase"/>
    <property type="match status" value="1"/>
</dbReference>
<dbReference type="PROSITE" id="PS50110">
    <property type="entry name" value="RESPONSE_REGULATORY"/>
    <property type="match status" value="1"/>
</dbReference>
<keyword evidence="9" id="KW-0067">ATP-binding</keyword>
<dbReference type="Gene3D" id="3.30.450.40">
    <property type="match status" value="1"/>
</dbReference>
<gene>
    <name evidence="16" type="ORF">PBF_08318</name>
</gene>
<sequence length="671" mass="74940">MLSLSGAHADAFLLERISDGLIGLGSDHGILYMNEQAKKLLNIAGEEMTSGHTLGDLLDQDSALFMQNKISKASVQHETLHFEMEMKQPSVKWLSIHLYPADTGTTILLRDNTSRKLVESSIENQNKKLMLLSEAANHILSKREPGELLDALFRELSEYLDLDVYFNYMINDSKGCLELMNYQGISREDAQDMHFLDLGEAVCGTVARDRERIIAENIDFSPDPKVSFIKGQGIKAYACHPLISYGKLIGTLSFGSRSRTNFTEDELDLLQTLCNQVAITLDRTLLILELTKKKEEAERASSAKSDFLSMMSHELRTPLNSIIGFAQILSDDCGEPVSFRQSEKVGKILNSSRHLLNLINDLLDLVKIEAGKPILNKESLRVESFIHNTLKMILPQARAKNIRIYDQTQSCSHIHVKADPTRINQILLNLLENAVKYSEAGGKIIISADIEDNKLKISVADSGFGIPEDLHEHIFEPFYRIFNQEKNIEGTGIGLTLVKQLIMQMGGTIGINSEPGSGSCFWFTLPISRESILPIEEYTITESQLIDLCSLSGKVLYIDDNRNDLALLETIFEKQENVRLISSADGKEGVGIAADRFPDLILLDIHMPDFHGLKVVEKLKNDAVTCDIPIIAISADSSRETINRARECGVSDYLTKPIDIKLLLKKIGEYL</sequence>
<dbReference type="PANTHER" id="PTHR43047:SF72">
    <property type="entry name" value="OSMOSENSING HISTIDINE PROTEIN KINASE SLN1"/>
    <property type="match status" value="1"/>
</dbReference>
<evidence type="ECO:0000259" key="13">
    <source>
        <dbReference type="PROSITE" id="PS50109"/>
    </source>
</evidence>
<dbReference type="InterPro" id="IPR003018">
    <property type="entry name" value="GAF"/>
</dbReference>
<evidence type="ECO:0000256" key="1">
    <source>
        <dbReference type="ARBA" id="ARBA00000085"/>
    </source>
</evidence>
<dbReference type="SMART" id="SM00448">
    <property type="entry name" value="REC"/>
    <property type="match status" value="1"/>
</dbReference>
<dbReference type="InterPro" id="IPR005467">
    <property type="entry name" value="His_kinase_dom"/>
</dbReference>
<evidence type="ECO:0000256" key="9">
    <source>
        <dbReference type="ARBA" id="ARBA00022840"/>
    </source>
</evidence>
<dbReference type="SUPFAM" id="SSF55781">
    <property type="entry name" value="GAF domain-like"/>
    <property type="match status" value="1"/>
</dbReference>
<dbReference type="PANTHER" id="PTHR43047">
    <property type="entry name" value="TWO-COMPONENT HISTIDINE PROTEIN KINASE"/>
    <property type="match status" value="1"/>
</dbReference>
<evidence type="ECO:0000256" key="12">
    <source>
        <dbReference type="PROSITE-ProRule" id="PRU00169"/>
    </source>
</evidence>
<dbReference type="Gene3D" id="1.10.287.130">
    <property type="match status" value="1"/>
</dbReference>
<dbReference type="FunFam" id="3.30.565.10:FF:000023">
    <property type="entry name" value="PAS domain-containing sensor histidine kinase"/>
    <property type="match status" value="1"/>
</dbReference>
<feature type="domain" description="PAS" evidence="15">
    <location>
        <begin position="13"/>
        <end position="77"/>
    </location>
</feature>
<evidence type="ECO:0000256" key="4">
    <source>
        <dbReference type="ARBA" id="ARBA00022475"/>
    </source>
</evidence>
<dbReference type="AlphaFoldDB" id="W7L8F3"/>
<dbReference type="EC" id="2.7.13.3" evidence="3"/>
<dbReference type="SMART" id="SM00065">
    <property type="entry name" value="GAF"/>
    <property type="match status" value="1"/>
</dbReference>
<evidence type="ECO:0000256" key="7">
    <source>
        <dbReference type="ARBA" id="ARBA00022741"/>
    </source>
</evidence>
<dbReference type="PRINTS" id="PR00344">
    <property type="entry name" value="BCTRLSENSOR"/>
</dbReference>
<feature type="domain" description="Histidine kinase" evidence="13">
    <location>
        <begin position="310"/>
        <end position="529"/>
    </location>
</feature>
<keyword evidence="7" id="KW-0547">Nucleotide-binding</keyword>
<dbReference type="Pfam" id="PF00072">
    <property type="entry name" value="Response_reg"/>
    <property type="match status" value="1"/>
</dbReference>
<feature type="modified residue" description="4-aspartylphosphate" evidence="12">
    <location>
        <position position="604"/>
    </location>
</feature>
<dbReference type="PROSITE" id="PS50109">
    <property type="entry name" value="HIS_KIN"/>
    <property type="match status" value="1"/>
</dbReference>
<dbReference type="OrthoDB" id="9790669at2"/>
<dbReference type="Pfam" id="PF13185">
    <property type="entry name" value="GAF_2"/>
    <property type="match status" value="1"/>
</dbReference>
<dbReference type="CDD" id="cd00082">
    <property type="entry name" value="HisKA"/>
    <property type="match status" value="1"/>
</dbReference>
<dbReference type="GO" id="GO:0000155">
    <property type="term" value="F:phosphorelay sensor kinase activity"/>
    <property type="evidence" value="ECO:0007669"/>
    <property type="project" value="InterPro"/>
</dbReference>
<name>W7L8F3_CYTFI</name>
<dbReference type="SUPFAM" id="SSF55785">
    <property type="entry name" value="PYP-like sensor domain (PAS domain)"/>
    <property type="match status" value="1"/>
</dbReference>
<evidence type="ECO:0000259" key="15">
    <source>
        <dbReference type="PROSITE" id="PS50112"/>
    </source>
</evidence>
<dbReference type="InterPro" id="IPR003661">
    <property type="entry name" value="HisK_dim/P_dom"/>
</dbReference>
<dbReference type="Gene3D" id="3.30.565.10">
    <property type="entry name" value="Histidine kinase-like ATPase, C-terminal domain"/>
    <property type="match status" value="1"/>
</dbReference>
<evidence type="ECO:0000256" key="6">
    <source>
        <dbReference type="ARBA" id="ARBA00022679"/>
    </source>
</evidence>
<dbReference type="InterPro" id="IPR036097">
    <property type="entry name" value="HisK_dim/P_sf"/>
</dbReference>
<dbReference type="InterPro" id="IPR011006">
    <property type="entry name" value="CheY-like_superfamily"/>
</dbReference>
<dbReference type="InterPro" id="IPR004358">
    <property type="entry name" value="Sig_transdc_His_kin-like_C"/>
</dbReference>
<evidence type="ECO:0000256" key="5">
    <source>
        <dbReference type="ARBA" id="ARBA00022553"/>
    </source>
</evidence>
<dbReference type="Gene3D" id="3.30.450.20">
    <property type="entry name" value="PAS domain"/>
    <property type="match status" value="1"/>
</dbReference>
<dbReference type="PATRIC" id="fig|1307436.3.peg.1768"/>
<evidence type="ECO:0000256" key="3">
    <source>
        <dbReference type="ARBA" id="ARBA00012438"/>
    </source>
</evidence>
<evidence type="ECO:0000256" key="8">
    <source>
        <dbReference type="ARBA" id="ARBA00022777"/>
    </source>
</evidence>
<proteinExistence type="predicted"/>
<dbReference type="SMART" id="SM00388">
    <property type="entry name" value="HisKA"/>
    <property type="match status" value="1"/>
</dbReference>
<dbReference type="SUPFAM" id="SSF52172">
    <property type="entry name" value="CheY-like"/>
    <property type="match status" value="1"/>
</dbReference>
<dbReference type="InterPro" id="IPR035965">
    <property type="entry name" value="PAS-like_dom_sf"/>
</dbReference>
<organism evidence="16 17">
    <name type="scientific">Cytobacillus firmus DS1</name>
    <dbReference type="NCBI Taxonomy" id="1307436"/>
    <lineage>
        <taxon>Bacteria</taxon>
        <taxon>Bacillati</taxon>
        <taxon>Bacillota</taxon>
        <taxon>Bacilli</taxon>
        <taxon>Bacillales</taxon>
        <taxon>Bacillaceae</taxon>
        <taxon>Cytobacillus</taxon>
    </lineage>
</organism>
<keyword evidence="8 16" id="KW-0418">Kinase</keyword>
<dbReference type="RefSeq" id="WP_051488836.1">
    <property type="nucleotide sequence ID" value="NZ_APVL01000005.1"/>
</dbReference>
<keyword evidence="10" id="KW-0902">Two-component regulatory system</keyword>
<keyword evidence="6" id="KW-0808">Transferase</keyword>
<dbReference type="GO" id="GO:0005524">
    <property type="term" value="F:ATP binding"/>
    <property type="evidence" value="ECO:0007669"/>
    <property type="project" value="UniProtKB-KW"/>
</dbReference>
<dbReference type="Pfam" id="PF00512">
    <property type="entry name" value="HisKA"/>
    <property type="match status" value="1"/>
</dbReference>
<accession>W7L8F3</accession>
<comment type="catalytic activity">
    <reaction evidence="1">
        <text>ATP + protein L-histidine = ADP + protein N-phospho-L-histidine.</text>
        <dbReference type="EC" id="2.7.13.3"/>
    </reaction>
</comment>
<comment type="caution">
    <text evidence="16">The sequence shown here is derived from an EMBL/GenBank/DDBJ whole genome shotgun (WGS) entry which is preliminary data.</text>
</comment>
<dbReference type="Proteomes" id="UP000019270">
    <property type="component" value="Unassembled WGS sequence"/>
</dbReference>
<keyword evidence="4" id="KW-1003">Cell membrane</keyword>
<protein>
    <recommendedName>
        <fullName evidence="3">histidine kinase</fullName>
        <ecNumber evidence="3">2.7.13.3</ecNumber>
    </recommendedName>
</protein>
<dbReference type="InterPro" id="IPR003594">
    <property type="entry name" value="HATPase_dom"/>
</dbReference>
<reference evidence="16 17" key="2">
    <citation type="journal article" date="2016" name="Sci. Rep.">
        <title>A novel serine protease, Sep1, from Bacillus firmus DS-1 has nematicidal activity and degrades multiple intestinal-associated nematode proteins.</title>
        <authorList>
            <person name="Geng C."/>
            <person name="Nie X."/>
            <person name="Tang Z."/>
            <person name="Zhang Y."/>
            <person name="Lin J."/>
            <person name="Sun M."/>
            <person name="Peng D."/>
        </authorList>
    </citation>
    <scope>NUCLEOTIDE SEQUENCE [LARGE SCALE GENOMIC DNA]</scope>
    <source>
        <strain evidence="16 17">DS1</strain>
    </source>
</reference>
<evidence type="ECO:0000259" key="14">
    <source>
        <dbReference type="PROSITE" id="PS50110"/>
    </source>
</evidence>
<dbReference type="InterPro" id="IPR029016">
    <property type="entry name" value="GAF-like_dom_sf"/>
</dbReference>
<comment type="subcellular location">
    <subcellularLocation>
        <location evidence="2">Cell membrane</location>
    </subcellularLocation>
</comment>
<dbReference type="Gene3D" id="3.40.50.2300">
    <property type="match status" value="1"/>
</dbReference>